<evidence type="ECO:0000256" key="2">
    <source>
        <dbReference type="ARBA" id="ARBA00006555"/>
    </source>
</evidence>
<dbReference type="AlphaFoldDB" id="A0A2T5MC44"/>
<evidence type="ECO:0000256" key="8">
    <source>
        <dbReference type="ARBA" id="ARBA00022989"/>
    </source>
</evidence>
<dbReference type="GO" id="GO:0098797">
    <property type="term" value="C:plasma membrane protein complex"/>
    <property type="evidence" value="ECO:0007669"/>
    <property type="project" value="TreeGrafter"/>
</dbReference>
<organism evidence="13 14">
    <name type="scientific">Stenotrophobium rhamnosiphilum</name>
    <dbReference type="NCBI Taxonomy" id="2029166"/>
    <lineage>
        <taxon>Bacteria</taxon>
        <taxon>Pseudomonadati</taxon>
        <taxon>Pseudomonadota</taxon>
        <taxon>Gammaproteobacteria</taxon>
        <taxon>Nevskiales</taxon>
        <taxon>Nevskiaceae</taxon>
        <taxon>Stenotrophobium</taxon>
    </lineage>
</organism>
<keyword evidence="3" id="KW-0813">Transport</keyword>
<sequence length="250" mass="26836">MAEENPENQTLMGKLAALLGKSAEYSIAFALLAVCLIVGVAVWLLQPGAPPASNANNQLARPTQTQSSATTGADEQAALGAWKQKLEGGFDQAEKRPSRTEDRKEIQERKQQAEEPPPKPQAKAPTPVAAPDPTPVAAARVVATPAPVVALPKPQPVRTNAAIDWSSCKRPSYPETSIRKNEEGVVIIDVDLASDAHIINTRVSQSSGHERLDATTQRAIEKCRFNPATLDGRPQASTAVVRFTWALQKK</sequence>
<dbReference type="PANTHER" id="PTHR33446:SF2">
    <property type="entry name" value="PROTEIN TONB"/>
    <property type="match status" value="1"/>
</dbReference>
<evidence type="ECO:0000256" key="10">
    <source>
        <dbReference type="SAM" id="MobiDB-lite"/>
    </source>
</evidence>
<keyword evidence="5" id="KW-0997">Cell inner membrane</keyword>
<dbReference type="Proteomes" id="UP000244248">
    <property type="component" value="Unassembled WGS sequence"/>
</dbReference>
<feature type="compositionally biased region" description="Polar residues" evidence="10">
    <location>
        <begin position="53"/>
        <end position="73"/>
    </location>
</feature>
<feature type="region of interest" description="Disordered" evidence="10">
    <location>
        <begin position="87"/>
        <end position="133"/>
    </location>
</feature>
<evidence type="ECO:0000256" key="7">
    <source>
        <dbReference type="ARBA" id="ARBA00022927"/>
    </source>
</evidence>
<dbReference type="GO" id="GO:0055085">
    <property type="term" value="P:transmembrane transport"/>
    <property type="evidence" value="ECO:0007669"/>
    <property type="project" value="InterPro"/>
</dbReference>
<feature type="transmembrane region" description="Helical" evidence="11">
    <location>
        <begin position="25"/>
        <end position="45"/>
    </location>
</feature>
<dbReference type="OrthoDB" id="9792439at2"/>
<dbReference type="RefSeq" id="WP_107941477.1">
    <property type="nucleotide sequence ID" value="NZ_QANS01000007.1"/>
</dbReference>
<feature type="compositionally biased region" description="Basic and acidic residues" evidence="10">
    <location>
        <begin position="87"/>
        <end position="117"/>
    </location>
</feature>
<accession>A0A2T5MC44</accession>
<dbReference type="InterPro" id="IPR037682">
    <property type="entry name" value="TonB_C"/>
</dbReference>
<proteinExistence type="inferred from homology"/>
<name>A0A2T5MC44_9GAMM</name>
<evidence type="ECO:0000256" key="4">
    <source>
        <dbReference type="ARBA" id="ARBA00022475"/>
    </source>
</evidence>
<protein>
    <recommendedName>
        <fullName evidence="12">TonB C-terminal domain-containing protein</fullName>
    </recommendedName>
</protein>
<feature type="region of interest" description="Disordered" evidence="10">
    <location>
        <begin position="52"/>
        <end position="74"/>
    </location>
</feature>
<evidence type="ECO:0000256" key="3">
    <source>
        <dbReference type="ARBA" id="ARBA00022448"/>
    </source>
</evidence>
<comment type="caution">
    <text evidence="13">The sequence shown here is derived from an EMBL/GenBank/DDBJ whole genome shotgun (WGS) entry which is preliminary data.</text>
</comment>
<dbReference type="PROSITE" id="PS52015">
    <property type="entry name" value="TONB_CTD"/>
    <property type="match status" value="1"/>
</dbReference>
<dbReference type="GO" id="GO:0015031">
    <property type="term" value="P:protein transport"/>
    <property type="evidence" value="ECO:0007669"/>
    <property type="project" value="UniProtKB-KW"/>
</dbReference>
<evidence type="ECO:0000313" key="14">
    <source>
        <dbReference type="Proteomes" id="UP000244248"/>
    </source>
</evidence>
<dbReference type="InterPro" id="IPR006260">
    <property type="entry name" value="TonB/TolA_C"/>
</dbReference>
<evidence type="ECO:0000256" key="9">
    <source>
        <dbReference type="ARBA" id="ARBA00023136"/>
    </source>
</evidence>
<dbReference type="EMBL" id="QANS01000007">
    <property type="protein sequence ID" value="PTU30131.1"/>
    <property type="molecule type" value="Genomic_DNA"/>
</dbReference>
<evidence type="ECO:0000256" key="5">
    <source>
        <dbReference type="ARBA" id="ARBA00022519"/>
    </source>
</evidence>
<feature type="domain" description="TonB C-terminal" evidence="12">
    <location>
        <begin position="158"/>
        <end position="250"/>
    </location>
</feature>
<gene>
    <name evidence="13" type="ORF">CJD38_16455</name>
</gene>
<evidence type="ECO:0000256" key="6">
    <source>
        <dbReference type="ARBA" id="ARBA00022692"/>
    </source>
</evidence>
<evidence type="ECO:0000256" key="1">
    <source>
        <dbReference type="ARBA" id="ARBA00004383"/>
    </source>
</evidence>
<evidence type="ECO:0000256" key="11">
    <source>
        <dbReference type="SAM" id="Phobius"/>
    </source>
</evidence>
<keyword evidence="14" id="KW-1185">Reference proteome</keyword>
<dbReference type="PANTHER" id="PTHR33446">
    <property type="entry name" value="PROTEIN TONB-RELATED"/>
    <property type="match status" value="1"/>
</dbReference>
<comment type="subcellular location">
    <subcellularLocation>
        <location evidence="1">Cell inner membrane</location>
        <topology evidence="1">Single-pass membrane protein</topology>
        <orientation evidence="1">Periplasmic side</orientation>
    </subcellularLocation>
</comment>
<dbReference type="Pfam" id="PF03544">
    <property type="entry name" value="TonB_C"/>
    <property type="match status" value="1"/>
</dbReference>
<dbReference type="SUPFAM" id="SSF74653">
    <property type="entry name" value="TolA/TonB C-terminal domain"/>
    <property type="match status" value="1"/>
</dbReference>
<keyword evidence="6 11" id="KW-0812">Transmembrane</keyword>
<evidence type="ECO:0000259" key="12">
    <source>
        <dbReference type="PROSITE" id="PS52015"/>
    </source>
</evidence>
<dbReference type="Gene3D" id="3.30.1150.10">
    <property type="match status" value="1"/>
</dbReference>
<dbReference type="GO" id="GO:0031992">
    <property type="term" value="F:energy transducer activity"/>
    <property type="evidence" value="ECO:0007669"/>
    <property type="project" value="TreeGrafter"/>
</dbReference>
<evidence type="ECO:0000313" key="13">
    <source>
        <dbReference type="EMBL" id="PTU30131.1"/>
    </source>
</evidence>
<keyword evidence="9 11" id="KW-0472">Membrane</keyword>
<dbReference type="InterPro" id="IPR051045">
    <property type="entry name" value="TonB-dependent_transducer"/>
</dbReference>
<keyword evidence="8 11" id="KW-1133">Transmembrane helix</keyword>
<dbReference type="NCBIfam" id="TIGR01352">
    <property type="entry name" value="tonB_Cterm"/>
    <property type="match status" value="1"/>
</dbReference>
<comment type="similarity">
    <text evidence="2">Belongs to the TonB family.</text>
</comment>
<reference evidence="13 14" key="1">
    <citation type="submission" date="2018-04" db="EMBL/GenBank/DDBJ databases">
        <title>Novel species isolated from glacier.</title>
        <authorList>
            <person name="Liu Q."/>
            <person name="Xin Y.-H."/>
        </authorList>
    </citation>
    <scope>NUCLEOTIDE SEQUENCE [LARGE SCALE GENOMIC DNA]</scope>
    <source>
        <strain evidence="13 14">GT1R17</strain>
    </source>
</reference>
<keyword evidence="7" id="KW-0653">Protein transport</keyword>
<keyword evidence="4" id="KW-1003">Cell membrane</keyword>